<dbReference type="PANTHER" id="PTHR37610:SF55">
    <property type="entry name" value="RETROTRANSPOSON COPIA-LIKE N-TERMINAL DOMAIN-CONTAINING PROTEIN"/>
    <property type="match status" value="1"/>
</dbReference>
<dbReference type="PANTHER" id="PTHR37610">
    <property type="entry name" value="CCHC-TYPE DOMAIN-CONTAINING PROTEIN"/>
    <property type="match status" value="1"/>
</dbReference>
<dbReference type="EMBL" id="CM003608">
    <property type="protein sequence ID" value="KYP66986.1"/>
    <property type="molecule type" value="Genomic_DNA"/>
</dbReference>
<sequence>MKRALVSKNKFKFIDGTIEVPNICDPNYEAWDRCNNLIHSWILGSLSPSIAHIVIYIENAIEVWNDLKERFSQGDLIRIAEQQQELHNLRQGTLNVSEYFTELKSLWEELEHYRPIPQCTCPVTCTCLTMRNSRLYRQ</sequence>
<dbReference type="Pfam" id="PF14223">
    <property type="entry name" value="Retrotran_gag_2"/>
    <property type="match status" value="1"/>
</dbReference>
<gene>
    <name evidence="1" type="ORF">KK1_013302</name>
</gene>
<proteinExistence type="predicted"/>
<evidence type="ECO:0000313" key="2">
    <source>
        <dbReference type="Proteomes" id="UP000075243"/>
    </source>
</evidence>
<dbReference type="AlphaFoldDB" id="A0A151TJ12"/>
<evidence type="ECO:0000313" key="1">
    <source>
        <dbReference type="EMBL" id="KYP66986.1"/>
    </source>
</evidence>
<organism evidence="1 2">
    <name type="scientific">Cajanus cajan</name>
    <name type="common">Pigeon pea</name>
    <name type="synonym">Cajanus indicus</name>
    <dbReference type="NCBI Taxonomy" id="3821"/>
    <lineage>
        <taxon>Eukaryota</taxon>
        <taxon>Viridiplantae</taxon>
        <taxon>Streptophyta</taxon>
        <taxon>Embryophyta</taxon>
        <taxon>Tracheophyta</taxon>
        <taxon>Spermatophyta</taxon>
        <taxon>Magnoliopsida</taxon>
        <taxon>eudicotyledons</taxon>
        <taxon>Gunneridae</taxon>
        <taxon>Pentapetalae</taxon>
        <taxon>rosids</taxon>
        <taxon>fabids</taxon>
        <taxon>Fabales</taxon>
        <taxon>Fabaceae</taxon>
        <taxon>Papilionoideae</taxon>
        <taxon>50 kb inversion clade</taxon>
        <taxon>NPAAA clade</taxon>
        <taxon>indigoferoid/millettioid clade</taxon>
        <taxon>Phaseoleae</taxon>
        <taxon>Cajanus</taxon>
    </lineage>
</organism>
<protein>
    <submittedName>
        <fullName evidence="1">Uncharacterized protein</fullName>
    </submittedName>
</protein>
<keyword evidence="2" id="KW-1185">Reference proteome</keyword>
<dbReference type="Gramene" id="C.cajan_12905.t">
    <property type="protein sequence ID" value="C.cajan_12905.t.cds1"/>
    <property type="gene ID" value="C.cajan_12905"/>
</dbReference>
<name>A0A151TJ12_CAJCA</name>
<dbReference type="OMA" id="IVIYIEN"/>
<reference evidence="1 2" key="1">
    <citation type="journal article" date="2012" name="Nat. Biotechnol.">
        <title>Draft genome sequence of pigeonpea (Cajanus cajan), an orphan legume crop of resource-poor farmers.</title>
        <authorList>
            <person name="Varshney R.K."/>
            <person name="Chen W."/>
            <person name="Li Y."/>
            <person name="Bharti A.K."/>
            <person name="Saxena R.K."/>
            <person name="Schlueter J.A."/>
            <person name="Donoghue M.T."/>
            <person name="Azam S."/>
            <person name="Fan G."/>
            <person name="Whaley A.M."/>
            <person name="Farmer A.D."/>
            <person name="Sheridan J."/>
            <person name="Iwata A."/>
            <person name="Tuteja R."/>
            <person name="Penmetsa R.V."/>
            <person name="Wu W."/>
            <person name="Upadhyaya H.D."/>
            <person name="Yang S.P."/>
            <person name="Shah T."/>
            <person name="Saxena K.B."/>
            <person name="Michael T."/>
            <person name="McCombie W.R."/>
            <person name="Yang B."/>
            <person name="Zhang G."/>
            <person name="Yang H."/>
            <person name="Wang J."/>
            <person name="Spillane C."/>
            <person name="Cook D.R."/>
            <person name="May G.D."/>
            <person name="Xu X."/>
            <person name="Jackson S.A."/>
        </authorList>
    </citation>
    <scope>NUCLEOTIDE SEQUENCE [LARGE SCALE GENOMIC DNA]</scope>
    <source>
        <strain evidence="2">cv. Asha</strain>
    </source>
</reference>
<dbReference type="Proteomes" id="UP000075243">
    <property type="component" value="Chromosome 6"/>
</dbReference>
<accession>A0A151TJ12</accession>